<evidence type="ECO:0000256" key="3">
    <source>
        <dbReference type="ARBA" id="ARBA00023163"/>
    </source>
</evidence>
<evidence type="ECO:0000256" key="1">
    <source>
        <dbReference type="ARBA" id="ARBA00023015"/>
    </source>
</evidence>
<evidence type="ECO:0000259" key="4">
    <source>
        <dbReference type="PROSITE" id="PS50949"/>
    </source>
</evidence>
<dbReference type="Gene3D" id="3.40.1410.10">
    <property type="entry name" value="Chorismate lyase-like"/>
    <property type="match status" value="1"/>
</dbReference>
<dbReference type="PANTHER" id="PTHR44846">
    <property type="entry name" value="MANNOSYL-D-GLYCERATE TRANSPORT/METABOLISM SYSTEM REPRESSOR MNGR-RELATED"/>
    <property type="match status" value="1"/>
</dbReference>
<dbReference type="SUPFAM" id="SSF46785">
    <property type="entry name" value="Winged helix' DNA-binding domain"/>
    <property type="match status" value="1"/>
</dbReference>
<dbReference type="InterPro" id="IPR028978">
    <property type="entry name" value="Chorismate_lyase_/UTRA_dom_sf"/>
</dbReference>
<evidence type="ECO:0000256" key="2">
    <source>
        <dbReference type="ARBA" id="ARBA00023125"/>
    </source>
</evidence>
<dbReference type="GO" id="GO:0003677">
    <property type="term" value="F:DNA binding"/>
    <property type="evidence" value="ECO:0007669"/>
    <property type="project" value="UniProtKB-KW"/>
</dbReference>
<dbReference type="CDD" id="cd07377">
    <property type="entry name" value="WHTH_GntR"/>
    <property type="match status" value="1"/>
</dbReference>
<accession>A0A4P6JUD6</accession>
<sequence>MQEQAHYRAVSKISPVPLYYQVESDMRERIKTGVWKEGEQLPSEGELCALYKVSRTTLRQAISALVDEGLIVRERGRGSFIRGPVITAGTRGLSSFSDEMAAMGMRSSADVLSIRQEAASVEMARRLHIAPGEALTVIKRLRYANEKPIGIQIAHLTAARFPGLEQADLSKQSLYQYLEEKYGTIVAEAEEIFATAPITGKDAQLLNVSDGACGFYVERLTFDQSKEPFEFVTSIMRGDRYRVQFALRATRRPL</sequence>
<dbReference type="PANTHER" id="PTHR44846:SF1">
    <property type="entry name" value="MANNOSYL-D-GLYCERATE TRANSPORT_METABOLISM SYSTEM REPRESSOR MNGR-RELATED"/>
    <property type="match status" value="1"/>
</dbReference>
<dbReference type="KEGG" id="kbs:EPA93_25100"/>
<dbReference type="InterPro" id="IPR036388">
    <property type="entry name" value="WH-like_DNA-bd_sf"/>
</dbReference>
<evidence type="ECO:0000313" key="5">
    <source>
        <dbReference type="EMBL" id="QBD79084.1"/>
    </source>
</evidence>
<dbReference type="GO" id="GO:0003700">
    <property type="term" value="F:DNA-binding transcription factor activity"/>
    <property type="evidence" value="ECO:0007669"/>
    <property type="project" value="InterPro"/>
</dbReference>
<dbReference type="Pfam" id="PF00392">
    <property type="entry name" value="GntR"/>
    <property type="match status" value="1"/>
</dbReference>
<dbReference type="PROSITE" id="PS50949">
    <property type="entry name" value="HTH_GNTR"/>
    <property type="match status" value="1"/>
</dbReference>
<keyword evidence="2" id="KW-0238">DNA-binding</keyword>
<dbReference type="InterPro" id="IPR000524">
    <property type="entry name" value="Tscrpt_reg_HTH_GntR"/>
</dbReference>
<dbReference type="SMART" id="SM00345">
    <property type="entry name" value="HTH_GNTR"/>
    <property type="match status" value="1"/>
</dbReference>
<keyword evidence="1" id="KW-0805">Transcription regulation</keyword>
<keyword evidence="3" id="KW-0804">Transcription</keyword>
<keyword evidence="6" id="KW-1185">Reference proteome</keyword>
<feature type="domain" description="HTH gntR-type" evidence="4">
    <location>
        <begin position="16"/>
        <end position="84"/>
    </location>
</feature>
<dbReference type="Proteomes" id="UP000290365">
    <property type="component" value="Chromosome"/>
</dbReference>
<dbReference type="InterPro" id="IPR011663">
    <property type="entry name" value="UTRA"/>
</dbReference>
<dbReference type="Pfam" id="PF07702">
    <property type="entry name" value="UTRA"/>
    <property type="match status" value="1"/>
</dbReference>
<protein>
    <submittedName>
        <fullName evidence="5">GntR family transcriptional regulator</fullName>
    </submittedName>
</protein>
<dbReference type="OrthoDB" id="146373at2"/>
<gene>
    <name evidence="5" type="ORF">EPA93_25100</name>
</gene>
<reference evidence="5 6" key="1">
    <citation type="submission" date="2019-01" db="EMBL/GenBank/DDBJ databases">
        <title>Ktedonosporobacter rubrisoli SCAWS-G2.</title>
        <authorList>
            <person name="Huang Y."/>
            <person name="Yan B."/>
        </authorList>
    </citation>
    <scope>NUCLEOTIDE SEQUENCE [LARGE SCALE GENOMIC DNA]</scope>
    <source>
        <strain evidence="5 6">SCAWS-G2</strain>
    </source>
</reference>
<dbReference type="SUPFAM" id="SSF64288">
    <property type="entry name" value="Chorismate lyase-like"/>
    <property type="match status" value="1"/>
</dbReference>
<dbReference type="RefSeq" id="WP_129890137.1">
    <property type="nucleotide sequence ID" value="NZ_CP035758.1"/>
</dbReference>
<dbReference type="AlphaFoldDB" id="A0A4P6JUD6"/>
<dbReference type="FunFam" id="1.10.10.10:FF:000079">
    <property type="entry name" value="GntR family transcriptional regulator"/>
    <property type="match status" value="1"/>
</dbReference>
<dbReference type="PRINTS" id="PR00035">
    <property type="entry name" value="HTHGNTR"/>
</dbReference>
<dbReference type="SMART" id="SM00866">
    <property type="entry name" value="UTRA"/>
    <property type="match status" value="1"/>
</dbReference>
<dbReference type="InterPro" id="IPR050679">
    <property type="entry name" value="Bact_HTH_transcr_reg"/>
</dbReference>
<evidence type="ECO:0000313" key="6">
    <source>
        <dbReference type="Proteomes" id="UP000290365"/>
    </source>
</evidence>
<dbReference type="EMBL" id="CP035758">
    <property type="protein sequence ID" value="QBD79084.1"/>
    <property type="molecule type" value="Genomic_DNA"/>
</dbReference>
<proteinExistence type="predicted"/>
<dbReference type="GO" id="GO:0045892">
    <property type="term" value="P:negative regulation of DNA-templated transcription"/>
    <property type="evidence" value="ECO:0007669"/>
    <property type="project" value="TreeGrafter"/>
</dbReference>
<dbReference type="Gene3D" id="1.10.10.10">
    <property type="entry name" value="Winged helix-like DNA-binding domain superfamily/Winged helix DNA-binding domain"/>
    <property type="match status" value="1"/>
</dbReference>
<dbReference type="InterPro" id="IPR036390">
    <property type="entry name" value="WH_DNA-bd_sf"/>
</dbReference>
<organism evidence="5 6">
    <name type="scientific">Ktedonosporobacter rubrisoli</name>
    <dbReference type="NCBI Taxonomy" id="2509675"/>
    <lineage>
        <taxon>Bacteria</taxon>
        <taxon>Bacillati</taxon>
        <taxon>Chloroflexota</taxon>
        <taxon>Ktedonobacteria</taxon>
        <taxon>Ktedonobacterales</taxon>
        <taxon>Ktedonosporobacteraceae</taxon>
        <taxon>Ktedonosporobacter</taxon>
    </lineage>
</organism>
<name>A0A4P6JUD6_KTERU</name>